<dbReference type="AlphaFoldDB" id="A0A6C0D4J4"/>
<accession>A0A6C0D4J4</accession>
<proteinExistence type="predicted"/>
<sequence length="181" mass="21023">MNKSIKLASKNYMNTTKKAKSPPIAFKKILKMLKQVKKKQSKFKYNARKDSTMKKCHNFCEKDYLVEMRKNNKLPSKASNSISHKTKEKFHAIDTGLCRKNFCNEGCKEGFDFFGITQQQEKFKKNFSKKLYNGFVDTYSAKEVDMLKKRGALSGCIKPINHYEQAVQNALPTIPYNIFHK</sequence>
<evidence type="ECO:0000313" key="1">
    <source>
        <dbReference type="EMBL" id="QHT11471.1"/>
    </source>
</evidence>
<organism evidence="1">
    <name type="scientific">viral metagenome</name>
    <dbReference type="NCBI Taxonomy" id="1070528"/>
    <lineage>
        <taxon>unclassified sequences</taxon>
        <taxon>metagenomes</taxon>
        <taxon>organismal metagenomes</taxon>
    </lineage>
</organism>
<reference evidence="1" key="1">
    <citation type="journal article" date="2020" name="Nature">
        <title>Giant virus diversity and host interactions through global metagenomics.</title>
        <authorList>
            <person name="Schulz F."/>
            <person name="Roux S."/>
            <person name="Paez-Espino D."/>
            <person name="Jungbluth S."/>
            <person name="Walsh D.A."/>
            <person name="Denef V.J."/>
            <person name="McMahon K.D."/>
            <person name="Konstantinidis K.T."/>
            <person name="Eloe-Fadrosh E.A."/>
            <person name="Kyrpides N.C."/>
            <person name="Woyke T."/>
        </authorList>
    </citation>
    <scope>NUCLEOTIDE SEQUENCE</scope>
    <source>
        <strain evidence="1">GVMAG-M-3300023174-116</strain>
    </source>
</reference>
<protein>
    <submittedName>
        <fullName evidence="1">Uncharacterized protein</fullName>
    </submittedName>
</protein>
<name>A0A6C0D4J4_9ZZZZ</name>
<dbReference type="EMBL" id="MN739534">
    <property type="protein sequence ID" value="QHT11471.1"/>
    <property type="molecule type" value="Genomic_DNA"/>
</dbReference>